<protein>
    <submittedName>
        <fullName evidence="2">Uncharacterized protein</fullName>
    </submittedName>
</protein>
<dbReference type="Gene3D" id="3.30.2140.10">
    <property type="entry name" value="Arylamine N-acetyltransferase"/>
    <property type="match status" value="1"/>
</dbReference>
<dbReference type="SUPFAM" id="SSF54001">
    <property type="entry name" value="Cysteine proteinases"/>
    <property type="match status" value="1"/>
</dbReference>
<sequence length="93" mass="10553">MSEAHQVDLEAYFHSIDISQALLDEHQKGSLELPTLIYHHHTQAIPFENLSLCGVYPPLPTHANVEVGEVVSLDIDKIFQKLVLDRRDGYCLE</sequence>
<comment type="caution">
    <text evidence="2">The sequence shown here is derived from an EMBL/GenBank/DDBJ whole genome shotgun (WGS) entry which is preliminary data.</text>
</comment>
<dbReference type="PANTHER" id="PTHR11786">
    <property type="entry name" value="N-HYDROXYARYLAMINE O-ACETYLTRANSFERASE"/>
    <property type="match status" value="1"/>
</dbReference>
<name>A0A1V9ZY47_9STRA</name>
<dbReference type="PANTHER" id="PTHR11786:SF0">
    <property type="entry name" value="ARYLAMINE N-ACETYLTRANSFERASE 4-RELATED"/>
    <property type="match status" value="1"/>
</dbReference>
<dbReference type="GO" id="GO:0016407">
    <property type="term" value="F:acetyltransferase activity"/>
    <property type="evidence" value="ECO:0007669"/>
    <property type="project" value="InterPro"/>
</dbReference>
<dbReference type="InterPro" id="IPR038765">
    <property type="entry name" value="Papain-like_cys_pep_sf"/>
</dbReference>
<gene>
    <name evidence="2" type="ORF">THRCLA_21282</name>
</gene>
<comment type="similarity">
    <text evidence="1">Belongs to the arylamine N-acetyltransferase family.</text>
</comment>
<dbReference type="InterPro" id="IPR001447">
    <property type="entry name" value="Arylamine_N-AcTrfase"/>
</dbReference>
<dbReference type="OrthoDB" id="10260017at2759"/>
<accession>A0A1V9ZY47</accession>
<dbReference type="AlphaFoldDB" id="A0A1V9ZY47"/>
<organism evidence="2 3">
    <name type="scientific">Thraustotheca clavata</name>
    <dbReference type="NCBI Taxonomy" id="74557"/>
    <lineage>
        <taxon>Eukaryota</taxon>
        <taxon>Sar</taxon>
        <taxon>Stramenopiles</taxon>
        <taxon>Oomycota</taxon>
        <taxon>Saprolegniomycetes</taxon>
        <taxon>Saprolegniales</taxon>
        <taxon>Achlyaceae</taxon>
        <taxon>Thraustotheca</taxon>
    </lineage>
</organism>
<dbReference type="EMBL" id="JNBS01001053">
    <property type="protein sequence ID" value="OQS02955.1"/>
    <property type="molecule type" value="Genomic_DNA"/>
</dbReference>
<evidence type="ECO:0000256" key="1">
    <source>
        <dbReference type="ARBA" id="ARBA00006547"/>
    </source>
</evidence>
<dbReference type="Proteomes" id="UP000243217">
    <property type="component" value="Unassembled WGS sequence"/>
</dbReference>
<evidence type="ECO:0000313" key="3">
    <source>
        <dbReference type="Proteomes" id="UP000243217"/>
    </source>
</evidence>
<reference evidence="2 3" key="1">
    <citation type="journal article" date="2014" name="Genome Biol. Evol.">
        <title>The secreted proteins of Achlya hypogyna and Thraustotheca clavata identify the ancestral oomycete secretome and reveal gene acquisitions by horizontal gene transfer.</title>
        <authorList>
            <person name="Misner I."/>
            <person name="Blouin N."/>
            <person name="Leonard G."/>
            <person name="Richards T.A."/>
            <person name="Lane C.E."/>
        </authorList>
    </citation>
    <scope>NUCLEOTIDE SEQUENCE [LARGE SCALE GENOMIC DNA]</scope>
    <source>
        <strain evidence="2 3">ATCC 34112</strain>
    </source>
</reference>
<keyword evidence="3" id="KW-1185">Reference proteome</keyword>
<evidence type="ECO:0000313" key="2">
    <source>
        <dbReference type="EMBL" id="OQS02955.1"/>
    </source>
</evidence>
<dbReference type="Pfam" id="PF00797">
    <property type="entry name" value="Acetyltransf_2"/>
    <property type="match status" value="1"/>
</dbReference>
<proteinExistence type="inferred from homology"/>